<dbReference type="Proteomes" id="UP000036176">
    <property type="component" value="Unassembled WGS sequence"/>
</dbReference>
<evidence type="ECO:0000259" key="3">
    <source>
        <dbReference type="Pfam" id="PF08237"/>
    </source>
</evidence>
<feature type="region of interest" description="Disordered" evidence="1">
    <location>
        <begin position="335"/>
        <end position="439"/>
    </location>
</feature>
<sequence precursor="true">MGNQYCSQRARRQSLGLAGATMVGALIFAPVAHSADSGASTCPGGPSSTNGVTALLVGGQGSYAVLTPEQMCTAFGGYFAPYDDRISVPFPGDAEFNDSIPEGATNLYNAVLAQPEGAVLTIGGGSKGAPSVIEALRQLEAARENTTDGIDVPDADHMNVMIYGAPSRIYYSGVKYRPNLPVTPYDVYMVSAEYDGVADMPDNLFNILAVLNAAQGADMLHVDAAFNTDFANDPMHYKVETNADGGTVTTILIPYTDPIVPLLHPMLEAGADPVQLAKLSAILKPIIDRGYTRNNAFEKKKWINGVVNIPLPAAATQTPGGTTVVTTAATVAKDQSEVTTATPPAQSTEYVGKHRAAEPTGDDTSAKDTKKVGRDFVKQLKDDIKKLTTKKDKSESSSSSKADDKTEAKSEEKKETTAHETSSSTSSSSAGSSDTGSES</sequence>
<feature type="compositionally biased region" description="Low complexity" evidence="1">
    <location>
        <begin position="419"/>
        <end position="439"/>
    </location>
</feature>
<feature type="domain" description="PE-PPE" evidence="3">
    <location>
        <begin position="92"/>
        <end position="291"/>
    </location>
</feature>
<keyword evidence="2" id="KW-0732">Signal</keyword>
<organism evidence="4 5">
    <name type="scientific">Mycolicibacterium chubuense</name>
    <name type="common">Mycobacterium chubuense</name>
    <dbReference type="NCBI Taxonomy" id="1800"/>
    <lineage>
        <taxon>Bacteria</taxon>
        <taxon>Bacillati</taxon>
        <taxon>Actinomycetota</taxon>
        <taxon>Actinomycetes</taxon>
        <taxon>Mycobacteriales</taxon>
        <taxon>Mycobacteriaceae</taxon>
        <taxon>Mycolicibacterium</taxon>
    </lineage>
</organism>
<comment type="caution">
    <text evidence="4">The sequence shown here is derived from an EMBL/GenBank/DDBJ whole genome shotgun (WGS) entry which is preliminary data.</text>
</comment>
<dbReference type="EMBL" id="JYNX01000031">
    <property type="protein sequence ID" value="KMO81595.1"/>
    <property type="molecule type" value="Genomic_DNA"/>
</dbReference>
<feature type="compositionally biased region" description="Polar residues" evidence="1">
    <location>
        <begin position="337"/>
        <end position="349"/>
    </location>
</feature>
<gene>
    <name evidence="4" type="ORF">MCHUDSM44219_01948</name>
</gene>
<protein>
    <submittedName>
        <fullName evidence="4">PE-PPE domain protein</fullName>
    </submittedName>
</protein>
<reference evidence="4 5" key="1">
    <citation type="journal article" date="2015" name="Genome Biol. Evol.">
        <title>Characterization of Three Mycobacterium spp. with Potential Use in Bioremediation by Genome Sequencing and Comparative Genomics.</title>
        <authorList>
            <person name="Das S."/>
            <person name="Pettersson B.M."/>
            <person name="Behra P.R."/>
            <person name="Ramesh M."/>
            <person name="Dasgupta S."/>
            <person name="Bhattacharya A."/>
            <person name="Kirsebom L.A."/>
        </authorList>
    </citation>
    <scope>NUCLEOTIDE SEQUENCE [LARGE SCALE GENOMIC DNA]</scope>
    <source>
        <strain evidence="4 5">DSM 44219</strain>
    </source>
</reference>
<accession>A0A0J6WEB4</accession>
<evidence type="ECO:0000313" key="4">
    <source>
        <dbReference type="EMBL" id="KMO81595.1"/>
    </source>
</evidence>
<name>A0A0J6WEB4_MYCCU</name>
<feature type="signal peptide" evidence="2">
    <location>
        <begin position="1"/>
        <end position="34"/>
    </location>
</feature>
<dbReference type="PATRIC" id="fig|1800.3.peg.1953"/>
<evidence type="ECO:0000256" key="1">
    <source>
        <dbReference type="SAM" id="MobiDB-lite"/>
    </source>
</evidence>
<feature type="chain" id="PRO_5005283664" evidence="2">
    <location>
        <begin position="35"/>
        <end position="439"/>
    </location>
</feature>
<feature type="compositionally biased region" description="Basic and acidic residues" evidence="1">
    <location>
        <begin position="364"/>
        <end position="418"/>
    </location>
</feature>
<dbReference type="AlphaFoldDB" id="A0A0J6WEB4"/>
<dbReference type="Pfam" id="PF08237">
    <property type="entry name" value="PE-PPE"/>
    <property type="match status" value="1"/>
</dbReference>
<dbReference type="OrthoDB" id="4641903at2"/>
<keyword evidence="5" id="KW-1185">Reference proteome</keyword>
<evidence type="ECO:0000256" key="2">
    <source>
        <dbReference type="SAM" id="SignalP"/>
    </source>
</evidence>
<evidence type="ECO:0000313" key="5">
    <source>
        <dbReference type="Proteomes" id="UP000036176"/>
    </source>
</evidence>
<dbReference type="InterPro" id="IPR013228">
    <property type="entry name" value="PE-PPE_C"/>
</dbReference>
<proteinExistence type="predicted"/>